<dbReference type="Proteomes" id="UP000800036">
    <property type="component" value="Unassembled WGS sequence"/>
</dbReference>
<protein>
    <submittedName>
        <fullName evidence="2">Uncharacterized protein</fullName>
    </submittedName>
</protein>
<proteinExistence type="predicted"/>
<name>A0A6A5V2Y0_9PLEO</name>
<gene>
    <name evidence="2" type="ORF">BU23DRAFT_572972</name>
</gene>
<dbReference type="EMBL" id="ML976729">
    <property type="protein sequence ID" value="KAF1967657.1"/>
    <property type="molecule type" value="Genomic_DNA"/>
</dbReference>
<evidence type="ECO:0000313" key="3">
    <source>
        <dbReference type="Proteomes" id="UP000800036"/>
    </source>
</evidence>
<sequence>MLKDAHAALVYLQQTTQWTFQVVIKELRSTQSQCVVLQEELERTERYVGILVKHRNSLLEQEKSDEEHRNYLQTQNESLKTQLQAAHEDISGFINEQVEYQRQLKKLSDKKASYKQKRRSNRLQGETE</sequence>
<evidence type="ECO:0000313" key="2">
    <source>
        <dbReference type="EMBL" id="KAF1967657.1"/>
    </source>
</evidence>
<reference evidence="2" key="1">
    <citation type="journal article" date="2020" name="Stud. Mycol.">
        <title>101 Dothideomycetes genomes: a test case for predicting lifestyles and emergence of pathogens.</title>
        <authorList>
            <person name="Haridas S."/>
            <person name="Albert R."/>
            <person name="Binder M."/>
            <person name="Bloem J."/>
            <person name="Labutti K."/>
            <person name="Salamov A."/>
            <person name="Andreopoulos B."/>
            <person name="Baker S."/>
            <person name="Barry K."/>
            <person name="Bills G."/>
            <person name="Bluhm B."/>
            <person name="Cannon C."/>
            <person name="Castanera R."/>
            <person name="Culley D."/>
            <person name="Daum C."/>
            <person name="Ezra D."/>
            <person name="Gonzalez J."/>
            <person name="Henrissat B."/>
            <person name="Kuo A."/>
            <person name="Liang C."/>
            <person name="Lipzen A."/>
            <person name="Lutzoni F."/>
            <person name="Magnuson J."/>
            <person name="Mondo S."/>
            <person name="Nolan M."/>
            <person name="Ohm R."/>
            <person name="Pangilinan J."/>
            <person name="Park H.-J."/>
            <person name="Ramirez L."/>
            <person name="Alfaro M."/>
            <person name="Sun H."/>
            <person name="Tritt A."/>
            <person name="Yoshinaga Y."/>
            <person name="Zwiers L.-H."/>
            <person name="Turgeon B."/>
            <person name="Goodwin S."/>
            <person name="Spatafora J."/>
            <person name="Crous P."/>
            <person name="Grigoriev I."/>
        </authorList>
    </citation>
    <scope>NUCLEOTIDE SEQUENCE</scope>
    <source>
        <strain evidence="2">CBS 107.79</strain>
    </source>
</reference>
<evidence type="ECO:0000256" key="1">
    <source>
        <dbReference type="SAM" id="MobiDB-lite"/>
    </source>
</evidence>
<keyword evidence="3" id="KW-1185">Reference proteome</keyword>
<accession>A0A6A5V2Y0</accession>
<dbReference type="AlphaFoldDB" id="A0A6A5V2Y0"/>
<organism evidence="2 3">
    <name type="scientific">Bimuria novae-zelandiae CBS 107.79</name>
    <dbReference type="NCBI Taxonomy" id="1447943"/>
    <lineage>
        <taxon>Eukaryota</taxon>
        <taxon>Fungi</taxon>
        <taxon>Dikarya</taxon>
        <taxon>Ascomycota</taxon>
        <taxon>Pezizomycotina</taxon>
        <taxon>Dothideomycetes</taxon>
        <taxon>Pleosporomycetidae</taxon>
        <taxon>Pleosporales</taxon>
        <taxon>Massarineae</taxon>
        <taxon>Didymosphaeriaceae</taxon>
        <taxon>Bimuria</taxon>
    </lineage>
</organism>
<feature type="region of interest" description="Disordered" evidence="1">
    <location>
        <begin position="109"/>
        <end position="128"/>
    </location>
</feature>